<reference evidence="1 2" key="1">
    <citation type="submission" date="2017-07" db="EMBL/GenBank/DDBJ databases">
        <title>A draft genome sequence of Gluconacetobacter entanii LTH 4560.</title>
        <authorList>
            <person name="Skraban J."/>
            <person name="Cleenwerck I."/>
            <person name="Vandamme P."/>
            <person name="Trcek J."/>
        </authorList>
    </citation>
    <scope>NUCLEOTIDE SEQUENCE [LARGE SCALE GENOMIC DNA]</scope>
    <source>
        <strain evidence="1 2">LTH 4560</strain>
    </source>
</reference>
<comment type="caution">
    <text evidence="1">The sequence shown here is derived from an EMBL/GenBank/DDBJ whole genome shotgun (WGS) entry which is preliminary data.</text>
</comment>
<sequence length="103" mass="12123">MFPTFPDGDVLSDCAAKDCSVFIRIPQVIMMHDEKRWQRRRPYDVPYFLMVRIFIENTRIWKGKVQKRKLMERNADRHDGSHHDAVMAMSGSVLPPFISCPAW</sequence>
<protein>
    <submittedName>
        <fullName evidence="1">Uncharacterized protein</fullName>
    </submittedName>
</protein>
<evidence type="ECO:0000313" key="2">
    <source>
        <dbReference type="Proteomes" id="UP000248301"/>
    </source>
</evidence>
<dbReference type="EMBL" id="NKUF01000029">
    <property type="protein sequence ID" value="PYD62580.1"/>
    <property type="molecule type" value="Genomic_DNA"/>
</dbReference>
<name>A0A318PPY2_9PROT</name>
<dbReference type="AlphaFoldDB" id="A0A318PPY2"/>
<evidence type="ECO:0000313" key="1">
    <source>
        <dbReference type="EMBL" id="PYD62580.1"/>
    </source>
</evidence>
<proteinExistence type="predicted"/>
<dbReference type="Proteomes" id="UP000248301">
    <property type="component" value="Unassembled WGS sequence"/>
</dbReference>
<accession>A0A318PPY2</accession>
<gene>
    <name evidence="1" type="ORF">CFR72_11765</name>
</gene>
<organism evidence="1 2">
    <name type="scientific">Gluconacetobacter entanii</name>
    <dbReference type="NCBI Taxonomy" id="108528"/>
    <lineage>
        <taxon>Bacteria</taxon>
        <taxon>Pseudomonadati</taxon>
        <taxon>Pseudomonadota</taxon>
        <taxon>Alphaproteobacteria</taxon>
        <taxon>Acetobacterales</taxon>
        <taxon>Acetobacteraceae</taxon>
        <taxon>Gluconacetobacter</taxon>
    </lineage>
</organism>